<dbReference type="Gene3D" id="3.40.50.1100">
    <property type="match status" value="2"/>
</dbReference>
<protein>
    <submittedName>
        <fullName evidence="5">Cysteine synthase family protein</fullName>
    </submittedName>
</protein>
<evidence type="ECO:0000256" key="1">
    <source>
        <dbReference type="ARBA" id="ARBA00001933"/>
    </source>
</evidence>
<dbReference type="GO" id="GO:0006534">
    <property type="term" value="P:cysteine metabolic process"/>
    <property type="evidence" value="ECO:0007669"/>
    <property type="project" value="UniProtKB-ARBA"/>
</dbReference>
<gene>
    <name evidence="5" type="ORF">G3M70_13900</name>
</gene>
<dbReference type="AlphaFoldDB" id="A0A7T0BXU5"/>
<dbReference type="EMBL" id="CP048685">
    <property type="protein sequence ID" value="QPJ62908.1"/>
    <property type="molecule type" value="Genomic_DNA"/>
</dbReference>
<dbReference type="FunFam" id="3.40.50.1100:FF:000003">
    <property type="entry name" value="Cystathionine beta-synthase"/>
    <property type="match status" value="1"/>
</dbReference>
<evidence type="ECO:0000256" key="2">
    <source>
        <dbReference type="ARBA" id="ARBA00007103"/>
    </source>
</evidence>
<evidence type="ECO:0000256" key="3">
    <source>
        <dbReference type="ARBA" id="ARBA00022898"/>
    </source>
</evidence>
<organism evidence="5 6">
    <name type="scientific">Candidatus Nitronauta litoralis</name>
    <dbReference type="NCBI Taxonomy" id="2705533"/>
    <lineage>
        <taxon>Bacteria</taxon>
        <taxon>Pseudomonadati</taxon>
        <taxon>Nitrospinota/Tectimicrobiota group</taxon>
        <taxon>Nitrospinota</taxon>
        <taxon>Nitrospinia</taxon>
        <taxon>Nitrospinales</taxon>
        <taxon>Nitrospinaceae</taxon>
        <taxon>Candidatus Nitronauta</taxon>
    </lineage>
</organism>
<dbReference type="Proteomes" id="UP000594688">
    <property type="component" value="Chromosome"/>
</dbReference>
<dbReference type="KEGG" id="nli:G3M70_13900"/>
<proteinExistence type="inferred from homology"/>
<comment type="cofactor">
    <cofactor evidence="1">
        <name>pyridoxal 5'-phosphate</name>
        <dbReference type="ChEBI" id="CHEBI:597326"/>
    </cofactor>
</comment>
<sequence>MSKSKVENIKPDTISGAQEINVPACPLITNQSILEQIGNTPLIKINKLTKDMPGIEIYAKAEWKNSGGSVKSRPALQMIEDAEKSGELTKDKIILDSTSGNTGIAYALIGKIKGYKVKLVMPGNVCKERKGLMADYYGAEIVTSSPFEGSDGAIILAREIYESDPDKYYMPDQYNNDSNWRAHFLHTSREIWKQTEGRVTHFCAGIGTGGTIMGNTRGLRELNPDIKCYALEPAEELHGLEGLKHMASSIVPGIYDESILDGKISVSTEISYDMVETLEKEEGILVGHSSAAAMVGALELAKQIKKGVIVTVFPDSCDTCYVNFGKFKEYYESHEQTTLPKPESS</sequence>
<dbReference type="InterPro" id="IPR001926">
    <property type="entry name" value="TrpB-like_PALP"/>
</dbReference>
<dbReference type="SUPFAM" id="SSF53686">
    <property type="entry name" value="Tryptophan synthase beta subunit-like PLP-dependent enzymes"/>
    <property type="match status" value="1"/>
</dbReference>
<evidence type="ECO:0000313" key="5">
    <source>
        <dbReference type="EMBL" id="QPJ62908.1"/>
    </source>
</evidence>
<dbReference type="InterPro" id="IPR050214">
    <property type="entry name" value="Cys_Synth/Cystath_Beta-Synth"/>
</dbReference>
<feature type="domain" description="Tryptophan synthase beta chain-like PALP" evidence="4">
    <location>
        <begin position="34"/>
        <end position="315"/>
    </location>
</feature>
<dbReference type="CDD" id="cd01561">
    <property type="entry name" value="CBS_like"/>
    <property type="match status" value="1"/>
</dbReference>
<dbReference type="PANTHER" id="PTHR10314">
    <property type="entry name" value="CYSTATHIONINE BETA-SYNTHASE"/>
    <property type="match status" value="1"/>
</dbReference>
<name>A0A7T0BXU5_9BACT</name>
<dbReference type="GO" id="GO:0044272">
    <property type="term" value="P:sulfur compound biosynthetic process"/>
    <property type="evidence" value="ECO:0007669"/>
    <property type="project" value="UniProtKB-ARBA"/>
</dbReference>
<dbReference type="GO" id="GO:0009069">
    <property type="term" value="P:serine family amino acid metabolic process"/>
    <property type="evidence" value="ECO:0007669"/>
    <property type="project" value="UniProtKB-ARBA"/>
</dbReference>
<evidence type="ECO:0000259" key="4">
    <source>
        <dbReference type="Pfam" id="PF00291"/>
    </source>
</evidence>
<comment type="similarity">
    <text evidence="2">Belongs to the cysteine synthase/cystathionine beta-synthase family.</text>
</comment>
<accession>A0A7T0BXU5</accession>
<evidence type="ECO:0000313" key="6">
    <source>
        <dbReference type="Proteomes" id="UP000594688"/>
    </source>
</evidence>
<dbReference type="InterPro" id="IPR036052">
    <property type="entry name" value="TrpB-like_PALP_sf"/>
</dbReference>
<keyword evidence="3" id="KW-0663">Pyridoxal phosphate</keyword>
<reference evidence="5 6" key="1">
    <citation type="submission" date="2020-02" db="EMBL/GenBank/DDBJ databases">
        <title>Genomic and physiological characterization of two novel Nitrospinaceae genera.</title>
        <authorList>
            <person name="Mueller A.J."/>
            <person name="Jung M.-Y."/>
            <person name="Strachan C.R."/>
            <person name="Herbold C.W."/>
            <person name="Kirkegaard R.H."/>
            <person name="Daims H."/>
        </authorList>
    </citation>
    <scope>NUCLEOTIDE SEQUENCE [LARGE SCALE GENOMIC DNA]</scope>
    <source>
        <strain evidence="5">EB</strain>
    </source>
</reference>
<dbReference type="Pfam" id="PF00291">
    <property type="entry name" value="PALP"/>
    <property type="match status" value="1"/>
</dbReference>